<dbReference type="EMBL" id="JBANRG010000124">
    <property type="protein sequence ID" value="KAK7434419.1"/>
    <property type="molecule type" value="Genomic_DNA"/>
</dbReference>
<name>A0ABR1IND9_9AGAR</name>
<sequence length="111" mass="10861">MSEAGSHGTYGAYSQAPLGHSDGGETYQMRDLGASGPGPGGLFDHNAAYAAGAAGLGAGAAGIGIARARSQHGPHSANSGPDPNDPNGYYSYPSSASSPPASLERNLSNGS</sequence>
<proteinExistence type="predicted"/>
<evidence type="ECO:0000313" key="3">
    <source>
        <dbReference type="Proteomes" id="UP001498398"/>
    </source>
</evidence>
<evidence type="ECO:0000256" key="1">
    <source>
        <dbReference type="SAM" id="MobiDB-lite"/>
    </source>
</evidence>
<feature type="compositionally biased region" description="Low complexity" evidence="1">
    <location>
        <begin position="89"/>
        <end position="102"/>
    </location>
</feature>
<accession>A0ABR1IND9</accession>
<dbReference type="Proteomes" id="UP001498398">
    <property type="component" value="Unassembled WGS sequence"/>
</dbReference>
<feature type="region of interest" description="Disordered" evidence="1">
    <location>
        <begin position="1"/>
        <end position="46"/>
    </location>
</feature>
<protein>
    <submittedName>
        <fullName evidence="2">Uncharacterized protein</fullName>
    </submittedName>
</protein>
<comment type="caution">
    <text evidence="2">The sequence shown here is derived from an EMBL/GenBank/DDBJ whole genome shotgun (WGS) entry which is preliminary data.</text>
</comment>
<evidence type="ECO:0000313" key="2">
    <source>
        <dbReference type="EMBL" id="KAK7434419.1"/>
    </source>
</evidence>
<keyword evidence="3" id="KW-1185">Reference proteome</keyword>
<feature type="region of interest" description="Disordered" evidence="1">
    <location>
        <begin position="67"/>
        <end position="111"/>
    </location>
</feature>
<gene>
    <name evidence="2" type="ORF">VKT23_020188</name>
</gene>
<organism evidence="2 3">
    <name type="scientific">Marasmiellus scandens</name>
    <dbReference type="NCBI Taxonomy" id="2682957"/>
    <lineage>
        <taxon>Eukaryota</taxon>
        <taxon>Fungi</taxon>
        <taxon>Dikarya</taxon>
        <taxon>Basidiomycota</taxon>
        <taxon>Agaricomycotina</taxon>
        <taxon>Agaricomycetes</taxon>
        <taxon>Agaricomycetidae</taxon>
        <taxon>Agaricales</taxon>
        <taxon>Marasmiineae</taxon>
        <taxon>Omphalotaceae</taxon>
        <taxon>Marasmiellus</taxon>
    </lineage>
</organism>
<reference evidence="2 3" key="1">
    <citation type="submission" date="2024-01" db="EMBL/GenBank/DDBJ databases">
        <title>A draft genome for the cacao thread blight pathogen Marasmiellus scandens.</title>
        <authorList>
            <person name="Baruah I.K."/>
            <person name="Leung J."/>
            <person name="Bukari Y."/>
            <person name="Amoako-Attah I."/>
            <person name="Meinhardt L.W."/>
            <person name="Bailey B.A."/>
            <person name="Cohen S.P."/>
        </authorList>
    </citation>
    <scope>NUCLEOTIDE SEQUENCE [LARGE SCALE GENOMIC DNA]</scope>
    <source>
        <strain evidence="2 3">GH-19</strain>
    </source>
</reference>